<dbReference type="EMBL" id="CP107523">
    <property type="protein sequence ID" value="UYN55739.1"/>
    <property type="molecule type" value="Genomic_DNA"/>
</dbReference>
<name>A0ABY6H324_9LACO</name>
<feature type="region of interest" description="Disordered" evidence="1">
    <location>
        <begin position="1"/>
        <end position="26"/>
    </location>
</feature>
<keyword evidence="2" id="KW-0472">Membrane</keyword>
<keyword evidence="4" id="KW-1185">Reference proteome</keyword>
<sequence length="189" mass="21430">MGERQEGRQSEAEKEEQAKQEIRNTIKRIPKDRQKSLLRSITSSHYQGPIPPADMMAQYERILPGSADRILGMTEKKLDYQIRMQEKQLEKAYQDSHLGLWFGFVIAIICIISGTLIALFTSTGVGVAVIFGSLATLAGIFVYGSRGEKSSEKKHQSRNELHHGRSYNRDSTNTEDNSETEEDRHNESE</sequence>
<evidence type="ECO:0000256" key="1">
    <source>
        <dbReference type="SAM" id="MobiDB-lite"/>
    </source>
</evidence>
<proteinExistence type="predicted"/>
<gene>
    <name evidence="3" type="ORF">OFW50_09625</name>
</gene>
<dbReference type="RefSeq" id="WP_129301572.1">
    <property type="nucleotide sequence ID" value="NZ_CP107523.1"/>
</dbReference>
<accession>A0ABY6H324</accession>
<evidence type="ECO:0000313" key="3">
    <source>
        <dbReference type="EMBL" id="UYN55739.1"/>
    </source>
</evidence>
<feature type="region of interest" description="Disordered" evidence="1">
    <location>
        <begin position="149"/>
        <end position="189"/>
    </location>
</feature>
<dbReference type="Pfam" id="PF10097">
    <property type="entry name" value="DUF2335"/>
    <property type="match status" value="1"/>
</dbReference>
<feature type="transmembrane region" description="Helical" evidence="2">
    <location>
        <begin position="125"/>
        <end position="144"/>
    </location>
</feature>
<keyword evidence="2" id="KW-1133">Transmembrane helix</keyword>
<feature type="compositionally biased region" description="Basic and acidic residues" evidence="1">
    <location>
        <begin position="149"/>
        <end position="163"/>
    </location>
</feature>
<dbReference type="InterPro" id="IPR019284">
    <property type="entry name" value="RP532"/>
</dbReference>
<keyword evidence="2" id="KW-0812">Transmembrane</keyword>
<evidence type="ECO:0000313" key="4">
    <source>
        <dbReference type="Proteomes" id="UP001164790"/>
    </source>
</evidence>
<dbReference type="Proteomes" id="UP001164790">
    <property type="component" value="Chromosome"/>
</dbReference>
<organism evidence="3 4">
    <name type="scientific">Lacticaseibacillus chiayiensis</name>
    <dbReference type="NCBI Taxonomy" id="2100821"/>
    <lineage>
        <taxon>Bacteria</taxon>
        <taxon>Bacillati</taxon>
        <taxon>Bacillota</taxon>
        <taxon>Bacilli</taxon>
        <taxon>Lactobacillales</taxon>
        <taxon>Lactobacillaceae</taxon>
        <taxon>Lacticaseibacillus</taxon>
    </lineage>
</organism>
<evidence type="ECO:0000256" key="2">
    <source>
        <dbReference type="SAM" id="Phobius"/>
    </source>
</evidence>
<feature type="transmembrane region" description="Helical" evidence="2">
    <location>
        <begin position="98"/>
        <end position="119"/>
    </location>
</feature>
<protein>
    <submittedName>
        <fullName evidence="3">DUF2335 domain-containing protein</fullName>
    </submittedName>
</protein>
<reference evidence="3" key="1">
    <citation type="submission" date="2022-10" db="EMBL/GenBank/DDBJ databases">
        <title>Comparative genomic analysis and in-vitro probiotic properties of the potential probiotic L. chiayiensis AACE 3.</title>
        <authorList>
            <person name="Kang X."/>
        </authorList>
    </citation>
    <scope>NUCLEOTIDE SEQUENCE</scope>
    <source>
        <strain evidence="3">AACE 3</strain>
    </source>
</reference>